<keyword evidence="1" id="KW-0573">Peptidoglycan synthesis</keyword>
<name>A0A1H5TLY2_9FIRM</name>
<protein>
    <submittedName>
        <fullName evidence="3">L,D-peptidoglycan transpeptidase YkuD, ErfK/YbiS/YcfS/YnhG family</fullName>
    </submittedName>
</protein>
<accession>A0A1H5TLY2</accession>
<dbReference type="GO" id="GO:0016740">
    <property type="term" value="F:transferase activity"/>
    <property type="evidence" value="ECO:0007669"/>
    <property type="project" value="InterPro"/>
</dbReference>
<feature type="domain" description="L,D-TPase catalytic" evidence="2">
    <location>
        <begin position="135"/>
        <end position="305"/>
    </location>
</feature>
<dbReference type="GO" id="GO:0009252">
    <property type="term" value="P:peptidoglycan biosynthetic process"/>
    <property type="evidence" value="ECO:0007669"/>
    <property type="project" value="UniProtKB-KW"/>
</dbReference>
<evidence type="ECO:0000259" key="2">
    <source>
        <dbReference type="PROSITE" id="PS52029"/>
    </source>
</evidence>
<dbReference type="Pfam" id="PF03734">
    <property type="entry name" value="YkuD"/>
    <property type="match status" value="1"/>
</dbReference>
<evidence type="ECO:0000256" key="1">
    <source>
        <dbReference type="PROSITE-ProRule" id="PRU01373"/>
    </source>
</evidence>
<dbReference type="AlphaFoldDB" id="A0A1H5TLY2"/>
<sequence>MNNHLKMLVIIGAFIPNLLACKGEVHSKSVSDELTYKLHFQEIKDEHIELMHYNREGERHNYALNRQAKELALEEQTKEEETTESETYLSQSAYLSKNMENTPSDETVAVQEETLEETKDFVSYLNIASTTNQLLVVSASGTKAEVSLHNKDASGNWQQVLVCNGYVGSAGVGVTSEGMKMTPIGVYDFTFAFGNAANPGALLSYTQCDDSYYWVDDVNSAYYNKFVTTNEVTPDWTSAEHISEIAVYSYVLAFNYNATCIPGKGSAFFVHVSSGRPTAGCISVSEENMLTIIRNVATGCKILIDNKENIGGY</sequence>
<gene>
    <name evidence="3" type="ORF">SAMN05216537_10516</name>
</gene>
<feature type="active site" description="Nucleophile" evidence="1">
    <location>
        <position position="281"/>
    </location>
</feature>
<dbReference type="InterPro" id="IPR005490">
    <property type="entry name" value="LD_TPept_cat_dom"/>
</dbReference>
<comment type="pathway">
    <text evidence="1">Cell wall biogenesis; peptidoglycan biosynthesis.</text>
</comment>
<evidence type="ECO:0000313" key="4">
    <source>
        <dbReference type="Proteomes" id="UP000236726"/>
    </source>
</evidence>
<organism evidence="3 4">
    <name type="scientific">Lachnospira multipara</name>
    <dbReference type="NCBI Taxonomy" id="28051"/>
    <lineage>
        <taxon>Bacteria</taxon>
        <taxon>Bacillati</taxon>
        <taxon>Bacillota</taxon>
        <taxon>Clostridia</taxon>
        <taxon>Lachnospirales</taxon>
        <taxon>Lachnospiraceae</taxon>
        <taxon>Lachnospira</taxon>
    </lineage>
</organism>
<proteinExistence type="predicted"/>
<keyword evidence="1" id="KW-0961">Cell wall biogenesis/degradation</keyword>
<feature type="active site" description="Proton donor/acceptor" evidence="1">
    <location>
        <position position="271"/>
    </location>
</feature>
<reference evidence="3 4" key="1">
    <citation type="submission" date="2016-10" db="EMBL/GenBank/DDBJ databases">
        <authorList>
            <person name="de Groot N.N."/>
        </authorList>
    </citation>
    <scope>NUCLEOTIDE SEQUENCE [LARGE SCALE GENOMIC DNA]</scope>
    <source>
        <strain evidence="3 4">D15d</strain>
    </source>
</reference>
<evidence type="ECO:0000313" key="3">
    <source>
        <dbReference type="EMBL" id="SEF63790.1"/>
    </source>
</evidence>
<keyword evidence="1" id="KW-0133">Cell shape</keyword>
<dbReference type="PROSITE" id="PS52029">
    <property type="entry name" value="LD_TPASE"/>
    <property type="match status" value="1"/>
</dbReference>
<dbReference type="GO" id="GO:0071555">
    <property type="term" value="P:cell wall organization"/>
    <property type="evidence" value="ECO:0007669"/>
    <property type="project" value="UniProtKB-UniRule"/>
</dbReference>
<dbReference type="Proteomes" id="UP000236726">
    <property type="component" value="Unassembled WGS sequence"/>
</dbReference>
<dbReference type="EMBL" id="FNUL01000005">
    <property type="protein sequence ID" value="SEF63790.1"/>
    <property type="molecule type" value="Genomic_DNA"/>
</dbReference>
<dbReference type="GO" id="GO:0008360">
    <property type="term" value="P:regulation of cell shape"/>
    <property type="evidence" value="ECO:0007669"/>
    <property type="project" value="UniProtKB-UniRule"/>
</dbReference>
<keyword evidence="4" id="KW-1185">Reference proteome</keyword>
<dbReference type="PANTHER" id="PTHR38589">
    <property type="entry name" value="BLR0621 PROTEIN"/>
    <property type="match status" value="1"/>
</dbReference>
<dbReference type="PANTHER" id="PTHR38589:SF1">
    <property type="entry name" value="BLR0621 PROTEIN"/>
    <property type="match status" value="1"/>
</dbReference>